<keyword evidence="3" id="KW-0547">Nucleotide-binding</keyword>
<gene>
    <name evidence="8" type="ORF">SARC_01877</name>
</gene>
<dbReference type="STRING" id="667725.A0A0L0GCI2"/>
<evidence type="ECO:0000313" key="9">
    <source>
        <dbReference type="Proteomes" id="UP000054560"/>
    </source>
</evidence>
<dbReference type="AlphaFoldDB" id="A0A0L0GCI2"/>
<keyword evidence="9" id="KW-1185">Reference proteome</keyword>
<dbReference type="GO" id="GO:0050321">
    <property type="term" value="F:tau-protein kinase activity"/>
    <property type="evidence" value="ECO:0007669"/>
    <property type="project" value="TreeGrafter"/>
</dbReference>
<dbReference type="GO" id="GO:0005737">
    <property type="term" value="C:cytoplasm"/>
    <property type="evidence" value="ECO:0007669"/>
    <property type="project" value="TreeGrafter"/>
</dbReference>
<dbReference type="InterPro" id="IPR008271">
    <property type="entry name" value="Ser/Thr_kinase_AS"/>
</dbReference>
<evidence type="ECO:0000256" key="1">
    <source>
        <dbReference type="ARBA" id="ARBA00022527"/>
    </source>
</evidence>
<dbReference type="PROSITE" id="PS50011">
    <property type="entry name" value="PROTEIN_KINASE_DOM"/>
    <property type="match status" value="1"/>
</dbReference>
<evidence type="ECO:0000259" key="7">
    <source>
        <dbReference type="PROSITE" id="PS50011"/>
    </source>
</evidence>
<dbReference type="GeneID" id="25902381"/>
<dbReference type="EMBL" id="KQ241675">
    <property type="protein sequence ID" value="KNC85973.1"/>
    <property type="molecule type" value="Genomic_DNA"/>
</dbReference>
<dbReference type="GO" id="GO:0035556">
    <property type="term" value="P:intracellular signal transduction"/>
    <property type="evidence" value="ECO:0007669"/>
    <property type="project" value="TreeGrafter"/>
</dbReference>
<dbReference type="SUPFAM" id="SSF56112">
    <property type="entry name" value="Protein kinase-like (PK-like)"/>
    <property type="match status" value="1"/>
</dbReference>
<organism evidence="8 9">
    <name type="scientific">Sphaeroforma arctica JP610</name>
    <dbReference type="NCBI Taxonomy" id="667725"/>
    <lineage>
        <taxon>Eukaryota</taxon>
        <taxon>Ichthyosporea</taxon>
        <taxon>Ichthyophonida</taxon>
        <taxon>Sphaeroforma</taxon>
    </lineage>
</organism>
<feature type="coiled-coil region" evidence="6">
    <location>
        <begin position="66"/>
        <end position="93"/>
    </location>
</feature>
<dbReference type="InterPro" id="IPR000719">
    <property type="entry name" value="Prot_kinase_dom"/>
</dbReference>
<dbReference type="GO" id="GO:0005524">
    <property type="term" value="F:ATP binding"/>
    <property type="evidence" value="ECO:0007669"/>
    <property type="project" value="UniProtKB-KW"/>
</dbReference>
<dbReference type="PANTHER" id="PTHR24346:SF82">
    <property type="entry name" value="KP78A-RELATED"/>
    <property type="match status" value="1"/>
</dbReference>
<accession>A0A0L0GCI2</accession>
<sequence>MAALTNELEDQTKGSQILVDFCKVQPVFIQLRERLLIPDVSLVVSQHTQSGNVKSERKKWGARIILAGDDAEAQRLQEALEVWEREMRIREKDADRELSKWLQRADEHHPKLLNLPRVQAYFSMGEYEMKCAEQGLLRKDDAIEKYAFVSQLSDRPGRPVTLRTDTEGAQVAIKSYHLTTRELHMHFLKTCSKLGALRGVMNVVPVVGVFIEDKWGLVLILYYENGDLAIWITNHPQRDPQLCPRMTHQIVCAVEGLHEQDIVHCDLKLENIFLTPTLKAILGDFDDVHDANSTMTSSVGLTCKHEAPEIRMGTVDKYDKSDIFEGLDMSGHASDASEMNISALIDRTTASDHTYRPLLREVMQSTIFKYVQASRQCAICYEAFIAAESLTCRNGHVVCDSCVDDWLKYDMTNTSHITRPIGWLPCPMQAHGCEKIWEPKVYAPHVTEKTFDEAMCLINKPKVSVARAAA</sequence>
<dbReference type="Pfam" id="PF00069">
    <property type="entry name" value="Pkinase"/>
    <property type="match status" value="1"/>
</dbReference>
<dbReference type="InterPro" id="IPR013083">
    <property type="entry name" value="Znf_RING/FYVE/PHD"/>
</dbReference>
<dbReference type="RefSeq" id="XP_014159875.1">
    <property type="nucleotide sequence ID" value="XM_014304400.1"/>
</dbReference>
<protein>
    <submittedName>
        <fullName evidence="8">Serine/threonine protein kinase</fullName>
    </submittedName>
</protein>
<evidence type="ECO:0000256" key="2">
    <source>
        <dbReference type="ARBA" id="ARBA00022679"/>
    </source>
</evidence>
<dbReference type="SUPFAM" id="SSF57850">
    <property type="entry name" value="RING/U-box"/>
    <property type="match status" value="1"/>
</dbReference>
<keyword evidence="4 8" id="KW-0418">Kinase</keyword>
<dbReference type="GO" id="GO:0000226">
    <property type="term" value="P:microtubule cytoskeleton organization"/>
    <property type="evidence" value="ECO:0007669"/>
    <property type="project" value="TreeGrafter"/>
</dbReference>
<dbReference type="OrthoDB" id="166708at2759"/>
<dbReference type="Gene3D" id="3.30.40.10">
    <property type="entry name" value="Zinc/RING finger domain, C3HC4 (zinc finger)"/>
    <property type="match status" value="1"/>
</dbReference>
<reference evidence="8 9" key="1">
    <citation type="submission" date="2011-02" db="EMBL/GenBank/DDBJ databases">
        <title>The Genome Sequence of Sphaeroforma arctica JP610.</title>
        <authorList>
            <consortium name="The Broad Institute Genome Sequencing Platform"/>
            <person name="Russ C."/>
            <person name="Cuomo C."/>
            <person name="Young S.K."/>
            <person name="Zeng Q."/>
            <person name="Gargeya S."/>
            <person name="Alvarado L."/>
            <person name="Berlin A."/>
            <person name="Chapman S.B."/>
            <person name="Chen Z."/>
            <person name="Freedman E."/>
            <person name="Gellesch M."/>
            <person name="Goldberg J."/>
            <person name="Griggs A."/>
            <person name="Gujja S."/>
            <person name="Heilman E."/>
            <person name="Heiman D."/>
            <person name="Howarth C."/>
            <person name="Mehta T."/>
            <person name="Neiman D."/>
            <person name="Pearson M."/>
            <person name="Roberts A."/>
            <person name="Saif S."/>
            <person name="Shea T."/>
            <person name="Shenoy N."/>
            <person name="Sisk P."/>
            <person name="Stolte C."/>
            <person name="Sykes S."/>
            <person name="White J."/>
            <person name="Yandava C."/>
            <person name="Burger G."/>
            <person name="Gray M.W."/>
            <person name="Holland P.W.H."/>
            <person name="King N."/>
            <person name="Lang F.B.F."/>
            <person name="Roger A.J."/>
            <person name="Ruiz-Trillo I."/>
            <person name="Haas B."/>
            <person name="Nusbaum C."/>
            <person name="Birren B."/>
        </authorList>
    </citation>
    <scope>NUCLEOTIDE SEQUENCE [LARGE SCALE GENOMIC DNA]</scope>
    <source>
        <strain evidence="8 9">JP610</strain>
    </source>
</reference>
<keyword evidence="5" id="KW-0067">ATP-binding</keyword>
<dbReference type="PROSITE" id="PS00108">
    <property type="entry name" value="PROTEIN_KINASE_ST"/>
    <property type="match status" value="1"/>
</dbReference>
<evidence type="ECO:0000256" key="4">
    <source>
        <dbReference type="ARBA" id="ARBA00022777"/>
    </source>
</evidence>
<proteinExistence type="predicted"/>
<keyword evidence="6" id="KW-0175">Coiled coil</keyword>
<dbReference type="Gene3D" id="1.10.510.10">
    <property type="entry name" value="Transferase(Phosphotransferase) domain 1"/>
    <property type="match status" value="1"/>
</dbReference>
<keyword evidence="2" id="KW-0808">Transferase</keyword>
<evidence type="ECO:0000256" key="3">
    <source>
        <dbReference type="ARBA" id="ARBA00022741"/>
    </source>
</evidence>
<evidence type="ECO:0000313" key="8">
    <source>
        <dbReference type="EMBL" id="KNC85973.1"/>
    </source>
</evidence>
<dbReference type="InterPro" id="IPR011009">
    <property type="entry name" value="Kinase-like_dom_sf"/>
</dbReference>
<name>A0A0L0GCI2_9EUKA</name>
<feature type="domain" description="Protein kinase" evidence="7">
    <location>
        <begin position="146"/>
        <end position="470"/>
    </location>
</feature>
<dbReference type="PANTHER" id="PTHR24346">
    <property type="entry name" value="MAP/MICROTUBULE AFFINITY-REGULATING KINASE"/>
    <property type="match status" value="1"/>
</dbReference>
<evidence type="ECO:0000256" key="5">
    <source>
        <dbReference type="ARBA" id="ARBA00022840"/>
    </source>
</evidence>
<dbReference type="eggNOG" id="KOG0583">
    <property type="taxonomic scope" value="Eukaryota"/>
</dbReference>
<evidence type="ECO:0000256" key="6">
    <source>
        <dbReference type="SAM" id="Coils"/>
    </source>
</evidence>
<dbReference type="Proteomes" id="UP000054560">
    <property type="component" value="Unassembled WGS sequence"/>
</dbReference>
<keyword evidence="1 8" id="KW-0723">Serine/threonine-protein kinase</keyword>
<dbReference type="SMART" id="SM00220">
    <property type="entry name" value="S_TKc"/>
    <property type="match status" value="1"/>
</dbReference>